<dbReference type="EMBL" id="JASGBH010000012">
    <property type="protein sequence ID" value="MDI9235015.1"/>
    <property type="molecule type" value="Genomic_DNA"/>
</dbReference>
<dbReference type="Proteomes" id="UP001431902">
    <property type="component" value="Unassembled WGS sequence"/>
</dbReference>
<keyword evidence="2" id="KW-1185">Reference proteome</keyword>
<dbReference type="Pfam" id="PF19866">
    <property type="entry name" value="DUF6339"/>
    <property type="match status" value="1"/>
</dbReference>
<dbReference type="InterPro" id="IPR045920">
    <property type="entry name" value="DUF6339"/>
</dbReference>
<evidence type="ECO:0000313" key="1">
    <source>
        <dbReference type="EMBL" id="MDI9235015.1"/>
    </source>
</evidence>
<organism evidence="1 2">
    <name type="scientific">Limnohabitans lacus</name>
    <dbReference type="NCBI Taxonomy" id="3045173"/>
    <lineage>
        <taxon>Bacteria</taxon>
        <taxon>Pseudomonadati</taxon>
        <taxon>Pseudomonadota</taxon>
        <taxon>Betaproteobacteria</taxon>
        <taxon>Burkholderiales</taxon>
        <taxon>Comamonadaceae</taxon>
        <taxon>Limnohabitans</taxon>
    </lineage>
</organism>
<sequence length="241" mass="27284">MSNLQLFRAQTVAQLFADVAKNLDLYRSGDFTDLLHDQSHFLDSSCTTDEEALKKITSTKENDNEVACCLHILQAIGGVSSYLARDERLWARLCHIELLEYARTRWPIPANDEKAVTHIKKHFFAKGARGIERDNAASRLWWMATICNKVEGLPLDQALTAFLHQSDVRANIVERPTTSQNATLLSSVVNKLHESYNGDKALYEREKFRAVMKNLNLEGGVRLLEVLGSKELKKLVEKVSK</sequence>
<protein>
    <submittedName>
        <fullName evidence="1">DUF6339 family protein</fullName>
    </submittedName>
</protein>
<dbReference type="RefSeq" id="WP_283225359.1">
    <property type="nucleotide sequence ID" value="NZ_JASGBH010000012.1"/>
</dbReference>
<proteinExistence type="predicted"/>
<comment type="caution">
    <text evidence="1">The sequence shown here is derived from an EMBL/GenBank/DDBJ whole genome shotgun (WGS) entry which is preliminary data.</text>
</comment>
<gene>
    <name evidence="1" type="ORF">QLQ16_14340</name>
</gene>
<evidence type="ECO:0000313" key="2">
    <source>
        <dbReference type="Proteomes" id="UP001431902"/>
    </source>
</evidence>
<reference evidence="1" key="1">
    <citation type="submission" date="2023-05" db="EMBL/GenBank/DDBJ databases">
        <title>Limnohabitans sp. strain HM2-2 Genome sequencing and assembly.</title>
        <authorList>
            <person name="Jung Y."/>
        </authorList>
    </citation>
    <scope>NUCLEOTIDE SEQUENCE</scope>
    <source>
        <strain evidence="1">HM2-2</strain>
    </source>
</reference>
<accession>A0ABT6XA53</accession>
<name>A0ABT6XA53_9BURK</name>